<keyword evidence="2" id="KW-1185">Reference proteome</keyword>
<evidence type="ECO:0008006" key="3">
    <source>
        <dbReference type="Google" id="ProtNLM"/>
    </source>
</evidence>
<dbReference type="Proteomes" id="UP001373714">
    <property type="component" value="Unassembled WGS sequence"/>
</dbReference>
<dbReference type="EMBL" id="JAVHNS010000016">
    <property type="protein sequence ID" value="KAK6333776.1"/>
    <property type="molecule type" value="Genomic_DNA"/>
</dbReference>
<accession>A0AAV9U2Y6</accession>
<evidence type="ECO:0000313" key="2">
    <source>
        <dbReference type="Proteomes" id="UP001373714"/>
    </source>
</evidence>
<sequence>MGFLELGKRSRPRRQKVVASEQPATISMASQSLDLTPTANFRTTPFERLPVELLQRIFLFSYNPELPFTNRFFLSILSSQYLIQTFTSSAILDDALSKQRYRTVMSNILTRRFLTLQFLENLEDTLWNKYLKAEFGAHVPATAQGYRLERVEEDRTMGNLEYTFTEDIEGPSEAETEKIGVYVPVLDYRMVLGKLDLRTVAFPRDRLLNPPFTLEKIKLISALVARIPSFWTDLIAGDEGKWWGSRLLEIAIRKRCAAMVDFLANFCYVRVEPIHLRAAVIPWDHGDTGWLEPEFSRGGSGPVDRGEDVEMMKSLRILYKKPGTTEESSVSGIDGFIKGMNAWKKGKGGLVKSGWGYHEDEIEDSLRVLWVLDQVVERKGRYRIHGSTDFANVDHFEEETAPWMLGENRYFPTGITESPLMADEKVWEAARREKGVYWKWLMKVGTPPAGFLGSL</sequence>
<organism evidence="1 2">
    <name type="scientific">Orbilia blumenaviensis</name>
    <dbReference type="NCBI Taxonomy" id="1796055"/>
    <lineage>
        <taxon>Eukaryota</taxon>
        <taxon>Fungi</taxon>
        <taxon>Dikarya</taxon>
        <taxon>Ascomycota</taxon>
        <taxon>Pezizomycotina</taxon>
        <taxon>Orbiliomycetes</taxon>
        <taxon>Orbiliales</taxon>
        <taxon>Orbiliaceae</taxon>
        <taxon>Orbilia</taxon>
    </lineage>
</organism>
<dbReference type="AlphaFoldDB" id="A0AAV9U2Y6"/>
<proteinExistence type="predicted"/>
<comment type="caution">
    <text evidence="1">The sequence shown here is derived from an EMBL/GenBank/DDBJ whole genome shotgun (WGS) entry which is preliminary data.</text>
</comment>
<reference evidence="1 2" key="1">
    <citation type="submission" date="2019-10" db="EMBL/GenBank/DDBJ databases">
        <authorList>
            <person name="Palmer J.M."/>
        </authorList>
    </citation>
    <scope>NUCLEOTIDE SEQUENCE [LARGE SCALE GENOMIC DNA]</scope>
    <source>
        <strain evidence="1 2">TWF730</strain>
    </source>
</reference>
<gene>
    <name evidence="1" type="ORF">TWF730_003959</name>
</gene>
<evidence type="ECO:0000313" key="1">
    <source>
        <dbReference type="EMBL" id="KAK6333776.1"/>
    </source>
</evidence>
<name>A0AAV9U2Y6_9PEZI</name>
<protein>
    <recommendedName>
        <fullName evidence="3">F-box domain-containing protein</fullName>
    </recommendedName>
</protein>